<dbReference type="EMBL" id="JBJKFK010001663">
    <property type="protein sequence ID" value="KAL3312527.1"/>
    <property type="molecule type" value="Genomic_DNA"/>
</dbReference>
<keyword evidence="1" id="KW-0812">Transmembrane</keyword>
<keyword evidence="3" id="KW-1185">Reference proteome</keyword>
<evidence type="ECO:0000256" key="1">
    <source>
        <dbReference type="SAM" id="Phobius"/>
    </source>
</evidence>
<reference evidence="2 3" key="1">
    <citation type="submission" date="2024-11" db="EMBL/GenBank/DDBJ databases">
        <title>Adaptive evolution of stress response genes in parasites aligns with host niche diversity.</title>
        <authorList>
            <person name="Hahn C."/>
            <person name="Resl P."/>
        </authorList>
    </citation>
    <scope>NUCLEOTIDE SEQUENCE [LARGE SCALE GENOMIC DNA]</scope>
    <source>
        <strain evidence="2">EGGRZ-B1_66</strain>
        <tissue evidence="2">Body</tissue>
    </source>
</reference>
<keyword evidence="1" id="KW-1133">Transmembrane helix</keyword>
<accession>A0ABD2PYM4</accession>
<name>A0ABD2PYM4_9PLAT</name>
<dbReference type="Proteomes" id="UP001626550">
    <property type="component" value="Unassembled WGS sequence"/>
</dbReference>
<protein>
    <submittedName>
        <fullName evidence="2">Uncharacterized protein</fullName>
    </submittedName>
</protein>
<organism evidence="2 3">
    <name type="scientific">Cichlidogyrus casuarinus</name>
    <dbReference type="NCBI Taxonomy" id="1844966"/>
    <lineage>
        <taxon>Eukaryota</taxon>
        <taxon>Metazoa</taxon>
        <taxon>Spiralia</taxon>
        <taxon>Lophotrochozoa</taxon>
        <taxon>Platyhelminthes</taxon>
        <taxon>Monogenea</taxon>
        <taxon>Monopisthocotylea</taxon>
        <taxon>Dactylogyridea</taxon>
        <taxon>Ancyrocephalidae</taxon>
        <taxon>Cichlidogyrus</taxon>
    </lineage>
</organism>
<sequence>MELNLQFEKGNSVEDFVLEPDKVITELILVEEDYCRLLIKVKQQKSITIEMQLHSEQHKTEYYFLVKNITLQEKLNGSTITEYKFDAAEKPVSQKFMTKLNHIYVCKSRMSLKLRSETGAFVLLLITGLGLGEIALSPFEAKNLPNYDLRWKWSFIFDTAQVKHEFAPLQSQVQLNSQVEKTGDQYEELTRLKFSITPNSALSPFSLTADLYQRKIQDVLYFTIEELFISYEIAGSNIMFYFDDPERAVSKKFLTPIKNLYKCESEMELPLRRNNHTDVIYMKLETISIAAYTVDGVPIENMEEDRCPLDMRSNVPISALVGISVLIIVACITLPFLIPLIRTKILENKKSA</sequence>
<gene>
    <name evidence="2" type="ORF">Ciccas_008881</name>
</gene>
<evidence type="ECO:0000313" key="2">
    <source>
        <dbReference type="EMBL" id="KAL3312527.1"/>
    </source>
</evidence>
<proteinExistence type="predicted"/>
<evidence type="ECO:0000313" key="3">
    <source>
        <dbReference type="Proteomes" id="UP001626550"/>
    </source>
</evidence>
<feature type="transmembrane region" description="Helical" evidence="1">
    <location>
        <begin position="317"/>
        <end position="341"/>
    </location>
</feature>
<keyword evidence="1" id="KW-0472">Membrane</keyword>
<dbReference type="AlphaFoldDB" id="A0ABD2PYM4"/>
<comment type="caution">
    <text evidence="2">The sequence shown here is derived from an EMBL/GenBank/DDBJ whole genome shotgun (WGS) entry which is preliminary data.</text>
</comment>